<proteinExistence type="predicted"/>
<reference evidence="6" key="1">
    <citation type="submission" date="2023-07" db="EMBL/GenBank/DDBJ databases">
        <title>Comparative genomics of wheat-associated soil bacteria to identify genetic determinants of phenazine resistance.</title>
        <authorList>
            <person name="Mouncey N."/>
        </authorList>
    </citation>
    <scope>NUCLEOTIDE SEQUENCE</scope>
    <source>
        <strain evidence="6">V4I22</strain>
    </source>
</reference>
<comment type="caution">
    <text evidence="6">The sequence shown here is derived from an EMBL/GenBank/DDBJ whole genome shotgun (WGS) entry which is preliminary data.</text>
</comment>
<dbReference type="InterPro" id="IPR036388">
    <property type="entry name" value="WH-like_DNA-bd_sf"/>
</dbReference>
<evidence type="ECO:0000313" key="6">
    <source>
        <dbReference type="EMBL" id="MDQ0904646.1"/>
    </source>
</evidence>
<dbReference type="SMART" id="SM00345">
    <property type="entry name" value="HTH_GNTR"/>
    <property type="match status" value="1"/>
</dbReference>
<dbReference type="GO" id="GO:0003677">
    <property type="term" value="F:DNA binding"/>
    <property type="evidence" value="ECO:0007669"/>
    <property type="project" value="UniProtKB-KW"/>
</dbReference>
<gene>
    <name evidence="6" type="ORF">QFZ22_000631</name>
</gene>
<dbReference type="Proteomes" id="UP001234216">
    <property type="component" value="Unassembled WGS sequence"/>
</dbReference>
<dbReference type="GO" id="GO:0003700">
    <property type="term" value="F:DNA-binding transcription factor activity"/>
    <property type="evidence" value="ECO:0007669"/>
    <property type="project" value="InterPro"/>
</dbReference>
<dbReference type="Pfam" id="PF00392">
    <property type="entry name" value="GntR"/>
    <property type="match status" value="1"/>
</dbReference>
<dbReference type="GO" id="GO:0045892">
    <property type="term" value="P:negative regulation of DNA-templated transcription"/>
    <property type="evidence" value="ECO:0007669"/>
    <property type="project" value="TreeGrafter"/>
</dbReference>
<evidence type="ECO:0000259" key="5">
    <source>
        <dbReference type="PROSITE" id="PS50949"/>
    </source>
</evidence>
<feature type="domain" description="HTH gntR-type" evidence="5">
    <location>
        <begin position="9"/>
        <end position="77"/>
    </location>
</feature>
<dbReference type="EMBL" id="JAUSZV010000004">
    <property type="protein sequence ID" value="MDQ0904646.1"/>
    <property type="molecule type" value="Genomic_DNA"/>
</dbReference>
<evidence type="ECO:0000256" key="3">
    <source>
        <dbReference type="ARBA" id="ARBA00023163"/>
    </source>
</evidence>
<name>A0AAW8F5X4_9ACTN</name>
<dbReference type="CDD" id="cd07377">
    <property type="entry name" value="WHTH_GntR"/>
    <property type="match status" value="1"/>
</dbReference>
<dbReference type="SUPFAM" id="SSF46785">
    <property type="entry name" value="Winged helix' DNA-binding domain"/>
    <property type="match status" value="1"/>
</dbReference>
<protein>
    <submittedName>
        <fullName evidence="6">GntR family transcriptional regulator</fullName>
    </submittedName>
</protein>
<dbReference type="PANTHER" id="PTHR44846">
    <property type="entry name" value="MANNOSYL-D-GLYCERATE TRANSPORT/METABOLISM SYSTEM REPRESSOR MNGR-RELATED"/>
    <property type="match status" value="1"/>
</dbReference>
<evidence type="ECO:0000313" key="7">
    <source>
        <dbReference type="Proteomes" id="UP001234216"/>
    </source>
</evidence>
<dbReference type="InterPro" id="IPR050679">
    <property type="entry name" value="Bact_HTH_transcr_reg"/>
</dbReference>
<keyword evidence="2" id="KW-0238">DNA-binding</keyword>
<keyword evidence="4" id="KW-0175">Coiled coil</keyword>
<keyword evidence="1" id="KW-0805">Transcription regulation</keyword>
<evidence type="ECO:0000256" key="2">
    <source>
        <dbReference type="ARBA" id="ARBA00023125"/>
    </source>
</evidence>
<accession>A0AAW8F5X4</accession>
<keyword evidence="3" id="KW-0804">Transcription</keyword>
<dbReference type="InterPro" id="IPR000524">
    <property type="entry name" value="Tscrpt_reg_HTH_GntR"/>
</dbReference>
<dbReference type="InterPro" id="IPR036390">
    <property type="entry name" value="WH_DNA-bd_sf"/>
</dbReference>
<dbReference type="PANTHER" id="PTHR44846:SF17">
    <property type="entry name" value="GNTR-FAMILY TRANSCRIPTIONAL REGULATOR"/>
    <property type="match status" value="1"/>
</dbReference>
<feature type="coiled-coil region" evidence="4">
    <location>
        <begin position="83"/>
        <end position="110"/>
    </location>
</feature>
<sequence>MWLMTAEDLQPYQRIVQDVKDQVRLGRLTGNDKLPSTRELADHYGVAPGTVQRALTELRTEGVVYSHQGRGSFIRESAIDAVADPTSQAIKRLEEQVAELAERLDRLEASDDKRS</sequence>
<organism evidence="6 7">
    <name type="scientific">Streptomyces canus</name>
    <dbReference type="NCBI Taxonomy" id="58343"/>
    <lineage>
        <taxon>Bacteria</taxon>
        <taxon>Bacillati</taxon>
        <taxon>Actinomycetota</taxon>
        <taxon>Actinomycetes</taxon>
        <taxon>Kitasatosporales</taxon>
        <taxon>Streptomycetaceae</taxon>
        <taxon>Streptomyces</taxon>
        <taxon>Streptomyces aurantiacus group</taxon>
    </lineage>
</organism>
<evidence type="ECO:0000256" key="4">
    <source>
        <dbReference type="SAM" id="Coils"/>
    </source>
</evidence>
<dbReference type="PROSITE" id="PS50949">
    <property type="entry name" value="HTH_GNTR"/>
    <property type="match status" value="1"/>
</dbReference>
<evidence type="ECO:0000256" key="1">
    <source>
        <dbReference type="ARBA" id="ARBA00023015"/>
    </source>
</evidence>
<dbReference type="PRINTS" id="PR00035">
    <property type="entry name" value="HTHGNTR"/>
</dbReference>
<dbReference type="Gene3D" id="1.10.10.10">
    <property type="entry name" value="Winged helix-like DNA-binding domain superfamily/Winged helix DNA-binding domain"/>
    <property type="match status" value="1"/>
</dbReference>
<dbReference type="AlphaFoldDB" id="A0AAW8F5X4"/>